<reference evidence="1" key="2">
    <citation type="submission" date="2007-04" db="EMBL/GenBank/DDBJ databases">
        <title>The genome of the human body louse.</title>
        <authorList>
            <consortium name="The Human Body Louse Genome Consortium"/>
            <person name="Kirkness E."/>
            <person name="Walenz B."/>
            <person name="Hass B."/>
            <person name="Bruggner R."/>
            <person name="Strausberg R."/>
        </authorList>
    </citation>
    <scope>NUCLEOTIDE SEQUENCE</scope>
    <source>
        <strain evidence="1">USDA</strain>
    </source>
</reference>
<dbReference type="CTD" id="8238249"/>
<dbReference type="EMBL" id="AAZO01001326">
    <property type="status" value="NOT_ANNOTATED_CDS"/>
    <property type="molecule type" value="Genomic_DNA"/>
</dbReference>
<dbReference type="HOGENOM" id="CLU_2743078_0_0_1"/>
<dbReference type="VEuPathDB" id="VectorBase:PHUM112050"/>
<gene>
    <name evidence="2" type="primary">8238249</name>
    <name evidence="1" type="ORF">Phum_PHUM112050</name>
</gene>
<evidence type="ECO:0000313" key="3">
    <source>
        <dbReference type="Proteomes" id="UP000009046"/>
    </source>
</evidence>
<evidence type="ECO:0000313" key="2">
    <source>
        <dbReference type="EnsemblMetazoa" id="PHUM112050-PA"/>
    </source>
</evidence>
<organism>
    <name type="scientific">Pediculus humanus subsp. corporis</name>
    <name type="common">Body louse</name>
    <dbReference type="NCBI Taxonomy" id="121224"/>
    <lineage>
        <taxon>Eukaryota</taxon>
        <taxon>Metazoa</taxon>
        <taxon>Ecdysozoa</taxon>
        <taxon>Arthropoda</taxon>
        <taxon>Hexapoda</taxon>
        <taxon>Insecta</taxon>
        <taxon>Pterygota</taxon>
        <taxon>Neoptera</taxon>
        <taxon>Paraneoptera</taxon>
        <taxon>Psocodea</taxon>
        <taxon>Troctomorpha</taxon>
        <taxon>Phthiraptera</taxon>
        <taxon>Anoplura</taxon>
        <taxon>Pediculidae</taxon>
        <taxon>Pediculus</taxon>
    </lineage>
</organism>
<dbReference type="EMBL" id="DS235073">
    <property type="protein sequence ID" value="EEB11388.1"/>
    <property type="molecule type" value="Genomic_DNA"/>
</dbReference>
<protein>
    <submittedName>
        <fullName evidence="1 2">Uncharacterized protein</fullName>
    </submittedName>
</protein>
<reference evidence="2" key="3">
    <citation type="submission" date="2021-02" db="UniProtKB">
        <authorList>
            <consortium name="EnsemblMetazoa"/>
        </authorList>
    </citation>
    <scope>IDENTIFICATION</scope>
    <source>
        <strain evidence="2">USDA</strain>
    </source>
</reference>
<accession>E0VDD2</accession>
<dbReference type="GeneID" id="8238249"/>
<dbReference type="InParanoid" id="E0VDD2"/>
<sequence>MKKNGEGWWVVIIGNDSPPPPPPFNKKKSHDLSQYLSHVFFRYKSSFRIDFEENKKNNRSSAFVIKYRFQD</sequence>
<name>E0VDD2_PEDHC</name>
<dbReference type="RefSeq" id="XP_002424126.1">
    <property type="nucleotide sequence ID" value="XM_002424081.1"/>
</dbReference>
<dbReference type="EnsemblMetazoa" id="PHUM112050-RA">
    <property type="protein sequence ID" value="PHUM112050-PA"/>
    <property type="gene ID" value="PHUM112050"/>
</dbReference>
<keyword evidence="3" id="KW-1185">Reference proteome</keyword>
<dbReference type="KEGG" id="phu:Phum_PHUM112050"/>
<dbReference type="AlphaFoldDB" id="E0VDD2"/>
<reference evidence="1" key="1">
    <citation type="submission" date="2007-04" db="EMBL/GenBank/DDBJ databases">
        <title>Annotation of Pediculus humanus corporis strain USDA.</title>
        <authorList>
            <person name="Kirkness E."/>
            <person name="Hannick L."/>
            <person name="Hass B."/>
            <person name="Bruggner R."/>
            <person name="Lawson D."/>
            <person name="Bidwell S."/>
            <person name="Joardar V."/>
            <person name="Caler E."/>
            <person name="Walenz B."/>
            <person name="Inman J."/>
            <person name="Schobel S."/>
            <person name="Galinsky K."/>
            <person name="Amedeo P."/>
            <person name="Strausberg R."/>
        </authorList>
    </citation>
    <scope>NUCLEOTIDE SEQUENCE</scope>
    <source>
        <strain evidence="1">USDA</strain>
    </source>
</reference>
<evidence type="ECO:0000313" key="1">
    <source>
        <dbReference type="EMBL" id="EEB11388.1"/>
    </source>
</evidence>
<proteinExistence type="predicted"/>
<dbReference type="Proteomes" id="UP000009046">
    <property type="component" value="Unassembled WGS sequence"/>
</dbReference>